<dbReference type="GO" id="GO:0016020">
    <property type="term" value="C:membrane"/>
    <property type="evidence" value="ECO:0007669"/>
    <property type="project" value="GOC"/>
</dbReference>
<gene>
    <name evidence="2" type="ORF">FOL47_009345</name>
</gene>
<evidence type="ECO:0000313" key="2">
    <source>
        <dbReference type="EMBL" id="KAF4655634.1"/>
    </source>
</evidence>
<dbReference type="AlphaFoldDB" id="A0A7J6L8W1"/>
<dbReference type="Proteomes" id="UP000591131">
    <property type="component" value="Unassembled WGS sequence"/>
</dbReference>
<feature type="domain" description="Endonuclease/exonuclease/phosphatase" evidence="1">
    <location>
        <begin position="13"/>
        <end position="246"/>
    </location>
</feature>
<dbReference type="OrthoDB" id="200415at2759"/>
<dbReference type="SUPFAM" id="SSF56219">
    <property type="entry name" value="DNase I-like"/>
    <property type="match status" value="1"/>
</dbReference>
<dbReference type="EMBL" id="JAAPAO010000646">
    <property type="protein sequence ID" value="KAF4655634.1"/>
    <property type="molecule type" value="Genomic_DNA"/>
</dbReference>
<keyword evidence="3" id="KW-1185">Reference proteome</keyword>
<protein>
    <recommendedName>
        <fullName evidence="1">Endonuclease/exonuclease/phosphatase domain-containing protein</fullName>
    </recommendedName>
</protein>
<reference evidence="2 3" key="1">
    <citation type="submission" date="2020-04" db="EMBL/GenBank/DDBJ databases">
        <title>Perkinsus chesapeaki whole genome sequence.</title>
        <authorList>
            <person name="Bogema D.R."/>
        </authorList>
    </citation>
    <scope>NUCLEOTIDE SEQUENCE [LARGE SCALE GENOMIC DNA]</scope>
    <source>
        <strain evidence="2">ATCC PRA-425</strain>
    </source>
</reference>
<evidence type="ECO:0000313" key="3">
    <source>
        <dbReference type="Proteomes" id="UP000591131"/>
    </source>
</evidence>
<accession>A0A7J6L8W1</accession>
<dbReference type="Gene3D" id="3.60.10.10">
    <property type="entry name" value="Endonuclease/exonuclease/phosphatase"/>
    <property type="match status" value="1"/>
</dbReference>
<dbReference type="InterPro" id="IPR036691">
    <property type="entry name" value="Endo/exonu/phosph_ase_sf"/>
</dbReference>
<comment type="caution">
    <text evidence="2">The sequence shown here is derived from an EMBL/GenBank/DDBJ whole genome shotgun (WGS) entry which is preliminary data.</text>
</comment>
<dbReference type="Pfam" id="PF03372">
    <property type="entry name" value="Exo_endo_phos"/>
    <property type="match status" value="1"/>
</dbReference>
<dbReference type="InterPro" id="IPR005135">
    <property type="entry name" value="Endo/exonuclease/phosphatase"/>
</dbReference>
<dbReference type="PANTHER" id="PTHR14859">
    <property type="entry name" value="CALCOFLUOR WHITE HYPERSENSITIVE PROTEIN PRECURSOR"/>
    <property type="match status" value="1"/>
</dbReference>
<organism evidence="2 3">
    <name type="scientific">Perkinsus chesapeaki</name>
    <name type="common">Clam parasite</name>
    <name type="synonym">Perkinsus andrewsi</name>
    <dbReference type="NCBI Taxonomy" id="330153"/>
    <lineage>
        <taxon>Eukaryota</taxon>
        <taxon>Sar</taxon>
        <taxon>Alveolata</taxon>
        <taxon>Perkinsozoa</taxon>
        <taxon>Perkinsea</taxon>
        <taxon>Perkinsida</taxon>
        <taxon>Perkinsidae</taxon>
        <taxon>Perkinsus</taxon>
    </lineage>
</organism>
<dbReference type="GO" id="GO:0006506">
    <property type="term" value="P:GPI anchor biosynthetic process"/>
    <property type="evidence" value="ECO:0007669"/>
    <property type="project" value="TreeGrafter"/>
</dbReference>
<evidence type="ECO:0000259" key="1">
    <source>
        <dbReference type="Pfam" id="PF03372"/>
    </source>
</evidence>
<dbReference type="GO" id="GO:0003824">
    <property type="term" value="F:catalytic activity"/>
    <property type="evidence" value="ECO:0007669"/>
    <property type="project" value="InterPro"/>
</dbReference>
<sequence>MNHSSPRTVRLVAYNIFGFRRGSPSQLAAYLKSLMPIDILCLNEVSIKDRNTTANKNPDFGNAVITRLPVKSASRIALNGGSSVLWRGDDIQIIRNGVLVDFDKFSVCCTHLDHMKEAERVKQVDGLIMQLRERLCPETPHFIMGDFNELSRRDYSDDEWQNLEKRHESFGWPLECDEVVNKLENGGYTDVLRKCGDLRRTAHTQEEKPLYRIDYAWASRAAIDRVKDGFVHCGENVDDLKSCSDHFAIVVDACL</sequence>
<dbReference type="GO" id="GO:0005783">
    <property type="term" value="C:endoplasmic reticulum"/>
    <property type="evidence" value="ECO:0007669"/>
    <property type="project" value="TreeGrafter"/>
</dbReference>
<proteinExistence type="predicted"/>
<name>A0A7J6L8W1_PERCH</name>
<dbReference type="InterPro" id="IPR051916">
    <property type="entry name" value="GPI-anchor_lipid_remodeler"/>
</dbReference>
<dbReference type="PANTHER" id="PTHR14859:SF0">
    <property type="entry name" value="ENDONUCLEASE_EXONUCLEASE_PHOSPHATASE FAMILY PROTEIN, EXPRESSED"/>
    <property type="match status" value="1"/>
</dbReference>